<dbReference type="PANTHER" id="PTHR16081:SF0">
    <property type="entry name" value="VERTNIN"/>
    <property type="match status" value="1"/>
</dbReference>
<dbReference type="PANTHER" id="PTHR16081">
    <property type="entry name" value="VERTNIN"/>
    <property type="match status" value="1"/>
</dbReference>
<dbReference type="Proteomes" id="UP001165740">
    <property type="component" value="Chromosome 1"/>
</dbReference>
<dbReference type="KEGG" id="bgt:106051789"/>
<dbReference type="GO" id="GO:0000785">
    <property type="term" value="C:chromatin"/>
    <property type="evidence" value="ECO:0007669"/>
    <property type="project" value="TreeGrafter"/>
</dbReference>
<organism evidence="2 3">
    <name type="scientific">Biomphalaria glabrata</name>
    <name type="common">Bloodfluke planorb</name>
    <name type="synonym">Freshwater snail</name>
    <dbReference type="NCBI Taxonomy" id="6526"/>
    <lineage>
        <taxon>Eukaryota</taxon>
        <taxon>Metazoa</taxon>
        <taxon>Spiralia</taxon>
        <taxon>Lophotrochozoa</taxon>
        <taxon>Mollusca</taxon>
        <taxon>Gastropoda</taxon>
        <taxon>Heterobranchia</taxon>
        <taxon>Euthyneura</taxon>
        <taxon>Panpulmonata</taxon>
        <taxon>Hygrophila</taxon>
        <taxon>Lymnaeoidea</taxon>
        <taxon>Planorbidae</taxon>
        <taxon>Biomphalaria</taxon>
    </lineage>
</organism>
<feature type="compositionally biased region" description="Basic and acidic residues" evidence="1">
    <location>
        <begin position="1595"/>
        <end position="1605"/>
    </location>
</feature>
<feature type="region of interest" description="Disordered" evidence="1">
    <location>
        <begin position="305"/>
        <end position="335"/>
    </location>
</feature>
<dbReference type="RefSeq" id="XP_013062445.2">
    <property type="nucleotide sequence ID" value="XM_013206991.2"/>
</dbReference>
<gene>
    <name evidence="3" type="primary">LOC106051789</name>
</gene>
<reference evidence="3" key="1">
    <citation type="submission" date="2025-08" db="UniProtKB">
        <authorList>
            <consortium name="RefSeq"/>
        </authorList>
    </citation>
    <scope>IDENTIFICATION</scope>
</reference>
<accession>A0A9U8DUW1</accession>
<feature type="compositionally biased region" description="Basic and acidic residues" evidence="1">
    <location>
        <begin position="355"/>
        <end position="366"/>
    </location>
</feature>
<feature type="region of interest" description="Disordered" evidence="1">
    <location>
        <begin position="666"/>
        <end position="690"/>
    </location>
</feature>
<protein>
    <submittedName>
        <fullName evidence="3">Uncharacterized protein LOC106051789</fullName>
    </submittedName>
</protein>
<evidence type="ECO:0000256" key="1">
    <source>
        <dbReference type="SAM" id="MobiDB-lite"/>
    </source>
</evidence>
<evidence type="ECO:0000313" key="2">
    <source>
        <dbReference type="Proteomes" id="UP001165740"/>
    </source>
</evidence>
<dbReference type="GeneID" id="106051789"/>
<proteinExistence type="predicted"/>
<feature type="region of interest" description="Disordered" evidence="1">
    <location>
        <begin position="1591"/>
        <end position="1610"/>
    </location>
</feature>
<dbReference type="GO" id="GO:0006357">
    <property type="term" value="P:regulation of transcription by RNA polymerase II"/>
    <property type="evidence" value="ECO:0007669"/>
    <property type="project" value="TreeGrafter"/>
</dbReference>
<feature type="compositionally biased region" description="Polar residues" evidence="1">
    <location>
        <begin position="320"/>
        <end position="335"/>
    </location>
</feature>
<evidence type="ECO:0000313" key="3">
    <source>
        <dbReference type="RefSeq" id="XP_013062445.2"/>
    </source>
</evidence>
<dbReference type="OrthoDB" id="1918956at2759"/>
<sequence length="1678" mass="192458">MATIRRTDIIQKKYSKGRPAKSKREITHKRQEAYRWRDARRVYLASSFDRWRKLRSTLKLKDYSLAWHLMEAHEKSQCSLCRHSNSGSLPSERQRISLKNDKKEFLPSLIASVRQLCHKYFDFEDSIEIVGLICLEFDKCRKENFSLNELIKSGLKPAVSNYISEDLQDNSSLSNQINCNMLLQSSNDIPLTENCQTSHTIPSALTCLIDKPYLYAQSNEITNTAEKINHFAESLNRLPIKVQVHDASLKETPLLVSVKNDSIEFNKSKDCHDTDIVEDSISKVDVNLSSDSEPSLEIDIEKMDTSQEDEIETSDDHNRQQNNALPSSSQFSTPFLSENTSEILPLRQESTSKISNEKAVESKFQRCDAAPESNGESPLDMSMLKSTVKQEPVFDGFDQRPDSNVSENVSHKLAAGDPLSHQTRPHFKKKMTDVKYTGSNKQLCWSERLPTTYNQQKEELQTCIPWQRRDMSRKEEYEYLEFHPFSDLAEFSQHYPHVHQRTYYRWKRRIKEEFIILEQCPEMSFQDFSSIVLQAKESVYHLWKSLISQGKGFFTPSDSSKRIEAKCSIKSVSHSGELLYLQKNLSINYDQFCQQYPGVSVDIFNVMKRKVMQEFWLYYQNQHMNFKEFSKLANVPEEVFIVWKDYIDNLKSNPSSPSLISTAGVLSPSPSMAPPPFQSVGSPKSSNSSIHSHLSEDRIFSSLNGSSPYADSGSATSLNESIARNLSASYLASLQSMMFPWHNYYGMTSPLGQQMLPMMLWPQMIGLSNPLNLAPASNSASAALTALQLPTVSHSESAVYENQPDEVANKSQTFQQQGVKRTAADDETFLSCEKKMKVSSEKEDPDFWGSISRSRKQNKQEYVYYLKNPELGFKELESLFPSISLRTFYRWRKEMNAAVMLLEDNKDMNYHQFQMVFPDIPEEVFDLWKEKSEKNNLSSTTKVDSLFCNNVDQADTNLIHHTVKDRNEVTESTLLKSNVSDETTHHRKYNKEEYIFVQKNPDIDFATFSKLYPNISVRSFYRWKKELKDAVDYLKVNPAITYDVFRSMDSSATEEIFNIWKTLACNEYHFEETNNESSESQEDKDFKPMGLVNRKYNGPEYSFLQLNPYIEFSQFSRTYPDVPKRTFYRWKREIQQIINYIRTQPNVKFSDISVILPEVSQEIFEKWKDSACYEAPVDDSASNNNAATLQVSDEVKIFCKNTNDELAKNKMTEALLCLMGNPTVSFQQFSLQFDYVSPITFELWLKRIQKVLTHIASNPTIDYSTFNSNIKDITEDIFELWKNLGPDDMATIEASCEEAKNAGKKVGLDQSMDHQETSPVDEDILQKAYEYCQNNPFETDKGFQLHFPEISTNLYTEWKVQINEAVHFVQSNPNITFEQFVEMFPKTKREIFNIWKYKSLYAAGDPALTSSLNAVSSEKDTHVEFSHKPSSCLEAGFAGAESDTSLPRSEADLENEKTITKDKVHYEDNVNKCENLKPSLSQFTKSVSSEENMSPSSSANVSKQSFKTVSLAENLYKNNNNISLKTKTELPLGKVEALLHCSNSTSSHHLYNKTGTSPLLEAYGSNLTASNSSLSALMAMSGNGDSCSNLNQAAPEKHTPKKDHVAGNSWQSSPWGYVKDEDEAFSSQRQKKMSRAEYMFVKDNPDVDSQEFSRIFPQVSARTFYRWKKEIKAQLQMA</sequence>
<feature type="region of interest" description="Disordered" evidence="1">
    <location>
        <begin position="348"/>
        <end position="380"/>
    </location>
</feature>
<dbReference type="InterPro" id="IPR038822">
    <property type="entry name" value="Vertnin-like"/>
</dbReference>
<keyword evidence="2" id="KW-1185">Reference proteome</keyword>
<dbReference type="OMA" id="FYRWRRE"/>
<name>A0A9U8DUW1_BIOGL</name>